<dbReference type="Pfam" id="PF03793">
    <property type="entry name" value="PASTA"/>
    <property type="match status" value="1"/>
</dbReference>
<dbReference type="OrthoDB" id="2677720at2"/>
<organism evidence="4 5">
    <name type="scientific">Paenibacillus rigui</name>
    <dbReference type="NCBI Taxonomy" id="554312"/>
    <lineage>
        <taxon>Bacteria</taxon>
        <taxon>Bacillati</taxon>
        <taxon>Bacillota</taxon>
        <taxon>Bacilli</taxon>
        <taxon>Bacillales</taxon>
        <taxon>Paenibacillaceae</taxon>
        <taxon>Paenibacillus</taxon>
    </lineage>
</organism>
<feature type="domain" description="PASTA" evidence="3">
    <location>
        <begin position="388"/>
        <end position="454"/>
    </location>
</feature>
<name>A0A229UVU7_9BACL</name>
<comment type="caution">
    <text evidence="4">The sequence shown here is derived from an EMBL/GenBank/DDBJ whole genome shotgun (WGS) entry which is preliminary data.</text>
</comment>
<sequence>MEGSIGNRYVPEKPILPLPGGMIYLGTDLSLKRQIILYGVDSPDETFAAQYIRQLREASQFTGENFMHILDLGIDTESNRLMAILKPCNGNPLIQEIGRRTAGFEESVRLVCELGVTMQKASAEGIPQFSVHADNLWLNEEKQIVVMNYWETGAERHRGVTGLCGLLYQLITGALTVPASWNSLILLLRESIAALPAQQKEGLLHIYDSAASGLLTLQDFTFQLRQLLSFRGSQAIGSAKPDAAALQSRSSASGLTKEIELERIEELKKAVAPPSRSRSDSKPRPQPVRIEEEEEDDTATMVLGAVKPEKRTFGTLAKRVLIYGTVFAGVIVLAGAILIGLLDNRKPGRGEEQTFAEQTPPTTQTQPQQTVTPKETKPDSAAVTPPAAGQPIPAPSLMGLTREQAEKQALASGLHYEFVIEANDQTPNNTVFKQEPMPNTTVTTGGNIKFWVSK</sequence>
<dbReference type="CDD" id="cd06577">
    <property type="entry name" value="PASTA_pknB"/>
    <property type="match status" value="1"/>
</dbReference>
<evidence type="ECO:0000259" key="3">
    <source>
        <dbReference type="PROSITE" id="PS51178"/>
    </source>
</evidence>
<dbReference type="Gene3D" id="3.30.10.20">
    <property type="match status" value="1"/>
</dbReference>
<dbReference type="SMART" id="SM00740">
    <property type="entry name" value="PASTA"/>
    <property type="match status" value="1"/>
</dbReference>
<gene>
    <name evidence="4" type="ORF">CF651_00930</name>
</gene>
<reference evidence="4 5" key="1">
    <citation type="submission" date="2017-07" db="EMBL/GenBank/DDBJ databases">
        <title>Genome sequencing and assembly of Paenibacillus rigui.</title>
        <authorList>
            <person name="Mayilraj S."/>
        </authorList>
    </citation>
    <scope>NUCLEOTIDE SEQUENCE [LARGE SCALE GENOMIC DNA]</scope>
    <source>
        <strain evidence="4 5">JCM 16352</strain>
    </source>
</reference>
<dbReference type="AlphaFoldDB" id="A0A229UVU7"/>
<feature type="transmembrane region" description="Helical" evidence="2">
    <location>
        <begin position="320"/>
        <end position="342"/>
    </location>
</feature>
<keyword evidence="5" id="KW-1185">Reference proteome</keyword>
<proteinExistence type="predicted"/>
<keyword evidence="2" id="KW-0812">Transmembrane</keyword>
<dbReference type="PROSITE" id="PS51178">
    <property type="entry name" value="PASTA"/>
    <property type="match status" value="1"/>
</dbReference>
<dbReference type="InterPro" id="IPR005543">
    <property type="entry name" value="PASTA_dom"/>
</dbReference>
<keyword evidence="2" id="KW-0472">Membrane</keyword>
<accession>A0A229UVU7</accession>
<dbReference type="Proteomes" id="UP000215509">
    <property type="component" value="Unassembled WGS sequence"/>
</dbReference>
<evidence type="ECO:0000256" key="2">
    <source>
        <dbReference type="SAM" id="Phobius"/>
    </source>
</evidence>
<protein>
    <recommendedName>
        <fullName evidence="3">PASTA domain-containing protein</fullName>
    </recommendedName>
</protein>
<feature type="compositionally biased region" description="Low complexity" evidence="1">
    <location>
        <begin position="353"/>
        <end position="373"/>
    </location>
</feature>
<evidence type="ECO:0000313" key="5">
    <source>
        <dbReference type="Proteomes" id="UP000215509"/>
    </source>
</evidence>
<evidence type="ECO:0000256" key="1">
    <source>
        <dbReference type="SAM" id="MobiDB-lite"/>
    </source>
</evidence>
<keyword evidence="2" id="KW-1133">Transmembrane helix</keyword>
<feature type="region of interest" description="Disordered" evidence="1">
    <location>
        <begin position="349"/>
        <end position="396"/>
    </location>
</feature>
<dbReference type="RefSeq" id="WP_094012967.1">
    <property type="nucleotide sequence ID" value="NZ_NMQW01000002.1"/>
</dbReference>
<evidence type="ECO:0000313" key="4">
    <source>
        <dbReference type="EMBL" id="OXM87717.1"/>
    </source>
</evidence>
<feature type="region of interest" description="Disordered" evidence="1">
    <location>
        <begin position="268"/>
        <end position="299"/>
    </location>
</feature>
<dbReference type="EMBL" id="NMQW01000002">
    <property type="protein sequence ID" value="OXM87717.1"/>
    <property type="molecule type" value="Genomic_DNA"/>
</dbReference>